<dbReference type="PROSITE" id="PS50850">
    <property type="entry name" value="MFS"/>
    <property type="match status" value="1"/>
</dbReference>
<dbReference type="SUPFAM" id="SSF103473">
    <property type="entry name" value="MFS general substrate transporter"/>
    <property type="match status" value="1"/>
</dbReference>
<keyword evidence="3 6" id="KW-0812">Transmembrane</keyword>
<protein>
    <recommendedName>
        <fullName evidence="7">Major facilitator superfamily (MFS) profile domain-containing protein</fullName>
    </recommendedName>
</protein>
<dbReference type="AlphaFoldDB" id="A0A1E1K7L2"/>
<evidence type="ECO:0000256" key="1">
    <source>
        <dbReference type="ARBA" id="ARBA00004141"/>
    </source>
</evidence>
<keyword evidence="9" id="KW-1185">Reference proteome</keyword>
<name>A0A1E1K7L2_9HELO</name>
<dbReference type="Pfam" id="PF07690">
    <property type="entry name" value="MFS_1"/>
    <property type="match status" value="1"/>
</dbReference>
<dbReference type="GO" id="GO:0022857">
    <property type="term" value="F:transmembrane transporter activity"/>
    <property type="evidence" value="ECO:0007669"/>
    <property type="project" value="InterPro"/>
</dbReference>
<evidence type="ECO:0000256" key="4">
    <source>
        <dbReference type="ARBA" id="ARBA00022989"/>
    </source>
</evidence>
<accession>A0A1E1K7L2</accession>
<keyword evidence="5 6" id="KW-0472">Membrane</keyword>
<dbReference type="InterPro" id="IPR036259">
    <property type="entry name" value="MFS_trans_sf"/>
</dbReference>
<keyword evidence="4 6" id="KW-1133">Transmembrane helix</keyword>
<evidence type="ECO:0000313" key="8">
    <source>
        <dbReference type="EMBL" id="CZS94077.1"/>
    </source>
</evidence>
<evidence type="ECO:0000259" key="7">
    <source>
        <dbReference type="PROSITE" id="PS50850"/>
    </source>
</evidence>
<comment type="subcellular location">
    <subcellularLocation>
        <location evidence="1">Membrane</location>
        <topology evidence="1">Multi-pass membrane protein</topology>
    </subcellularLocation>
</comment>
<dbReference type="Proteomes" id="UP000178912">
    <property type="component" value="Unassembled WGS sequence"/>
</dbReference>
<dbReference type="PANTHER" id="PTHR23504:SF15">
    <property type="entry name" value="MAJOR FACILITATOR SUPERFAMILY (MFS) PROFILE DOMAIN-CONTAINING PROTEIN"/>
    <property type="match status" value="1"/>
</dbReference>
<evidence type="ECO:0000313" key="9">
    <source>
        <dbReference type="Proteomes" id="UP000178912"/>
    </source>
</evidence>
<feature type="transmembrane region" description="Helical" evidence="6">
    <location>
        <begin position="70"/>
        <end position="92"/>
    </location>
</feature>
<dbReference type="EMBL" id="FJUX01000017">
    <property type="protein sequence ID" value="CZS94077.1"/>
    <property type="molecule type" value="Genomic_DNA"/>
</dbReference>
<evidence type="ECO:0000256" key="5">
    <source>
        <dbReference type="ARBA" id="ARBA00023136"/>
    </source>
</evidence>
<sequence length="123" mass="13457">MFRFSEALAWTTVFPYVYFMMQSFLKESADREAKSAAYASLTVALFTFGEFCTGVLWGKVSDRIGRKPTLILGIFGGSFSALLFGLSNNVWLALGARLFGGLVNPNVGVVSTCVGELVKKKEH</sequence>
<dbReference type="PANTHER" id="PTHR23504">
    <property type="entry name" value="MAJOR FACILITATOR SUPERFAMILY DOMAIN-CONTAINING PROTEIN 10"/>
    <property type="match status" value="1"/>
</dbReference>
<evidence type="ECO:0000256" key="3">
    <source>
        <dbReference type="ARBA" id="ARBA00022692"/>
    </source>
</evidence>
<dbReference type="Gene3D" id="1.20.1250.20">
    <property type="entry name" value="MFS general substrate transporter like domains"/>
    <property type="match status" value="1"/>
</dbReference>
<evidence type="ECO:0000256" key="6">
    <source>
        <dbReference type="SAM" id="Phobius"/>
    </source>
</evidence>
<dbReference type="InterPro" id="IPR011701">
    <property type="entry name" value="MFS"/>
</dbReference>
<proteinExistence type="predicted"/>
<dbReference type="GO" id="GO:0016020">
    <property type="term" value="C:membrane"/>
    <property type="evidence" value="ECO:0007669"/>
    <property type="project" value="UniProtKB-SubCell"/>
</dbReference>
<evidence type="ECO:0000256" key="2">
    <source>
        <dbReference type="ARBA" id="ARBA00022448"/>
    </source>
</evidence>
<dbReference type="OrthoDB" id="10262656at2759"/>
<gene>
    <name evidence="8" type="ORF">RAG0_04108</name>
</gene>
<dbReference type="InterPro" id="IPR020846">
    <property type="entry name" value="MFS_dom"/>
</dbReference>
<feature type="transmembrane region" description="Helical" evidence="6">
    <location>
        <begin position="7"/>
        <end position="25"/>
    </location>
</feature>
<keyword evidence="2" id="KW-0813">Transport</keyword>
<feature type="domain" description="Major facilitator superfamily (MFS) profile" evidence="7">
    <location>
        <begin position="1"/>
        <end position="123"/>
    </location>
</feature>
<organism evidence="8 9">
    <name type="scientific">Rhynchosporium agropyri</name>
    <dbReference type="NCBI Taxonomy" id="914238"/>
    <lineage>
        <taxon>Eukaryota</taxon>
        <taxon>Fungi</taxon>
        <taxon>Dikarya</taxon>
        <taxon>Ascomycota</taxon>
        <taxon>Pezizomycotina</taxon>
        <taxon>Leotiomycetes</taxon>
        <taxon>Helotiales</taxon>
        <taxon>Ploettnerulaceae</taxon>
        <taxon>Rhynchosporium</taxon>
    </lineage>
</organism>
<reference evidence="9" key="1">
    <citation type="submission" date="2016-03" db="EMBL/GenBank/DDBJ databases">
        <authorList>
            <person name="Guldener U."/>
        </authorList>
    </citation>
    <scope>NUCLEOTIDE SEQUENCE [LARGE SCALE GENOMIC DNA]</scope>
    <source>
        <strain evidence="9">04CH-RAC-A.6.1</strain>
    </source>
</reference>
<feature type="transmembrane region" description="Helical" evidence="6">
    <location>
        <begin position="37"/>
        <end position="58"/>
    </location>
</feature>